<organism evidence="1 2">
    <name type="scientific">Chryseobacterium indoltheticum</name>
    <dbReference type="NCBI Taxonomy" id="254"/>
    <lineage>
        <taxon>Bacteria</taxon>
        <taxon>Pseudomonadati</taxon>
        <taxon>Bacteroidota</taxon>
        <taxon>Flavobacteriia</taxon>
        <taxon>Flavobacteriales</taxon>
        <taxon>Weeksellaceae</taxon>
        <taxon>Chryseobacterium group</taxon>
        <taxon>Chryseobacterium</taxon>
    </lineage>
</organism>
<evidence type="ECO:0000313" key="2">
    <source>
        <dbReference type="Proteomes" id="UP000269076"/>
    </source>
</evidence>
<reference evidence="1 2" key="1">
    <citation type="submission" date="2018-11" db="EMBL/GenBank/DDBJ databases">
        <title>Proposal to divide the Flavobacteriaceae and reorganize its genera based on Amino Acid Identity values calculated from whole genome sequences.</title>
        <authorList>
            <person name="Nicholson A.C."/>
            <person name="Gulvik C.A."/>
            <person name="Whitney A.M."/>
            <person name="Humrighouse B.W."/>
            <person name="Bell M."/>
            <person name="Holmes B."/>
            <person name="Steigerwalt A."/>
            <person name="Villarma A."/>
            <person name="Sheth M."/>
            <person name="Batra D."/>
            <person name="Pryor J."/>
            <person name="Bernardet J.-F."/>
            <person name="Hugo C."/>
            <person name="Kampfer P."/>
            <person name="Newman J."/>
            <person name="Mcquiston J.R."/>
        </authorList>
    </citation>
    <scope>NUCLEOTIDE SEQUENCE [LARGE SCALE GENOMIC DNA]</scope>
    <source>
        <strain evidence="1 2">G0211</strain>
    </source>
</reference>
<accession>A0A3G6NDN2</accession>
<dbReference type="Pfam" id="PF15575">
    <property type="entry name" value="Imm49"/>
    <property type="match status" value="1"/>
</dbReference>
<gene>
    <name evidence="1" type="ORF">EG340_19105</name>
</gene>
<sequence length="292" mass="33880">MEKIGLHKVDAPEVINSNFTRRQKRYPENLEDAKKIFGFLFYVYRDFSEFLQMSVLEKPELSEQKHWFTYGLNCISEFCRLAHFPNEVKEAQIDESGFFPIKVESLGELRDVSKPLQLARIARDKERENIIASVPLHLLDLEGGTTFNNKYAKILAKLEIEYSLTKNFNKEYYESLVDIYNKNLDDIQAKISLGKSHILYYIHPYVIAFKSLVDDNEAEFNQNLIKAIQAHKEVWSQKKALNRGGTPLCRENEGFLSWDCTALAAMAHDKGWKLEVESDYMPSFMIDGSINK</sequence>
<protein>
    <submittedName>
        <fullName evidence="1">Uncharacterized protein</fullName>
    </submittedName>
</protein>
<dbReference type="AlphaFoldDB" id="A0A3G6NDN2"/>
<dbReference type="EMBL" id="CP033928">
    <property type="protein sequence ID" value="AZA62999.1"/>
    <property type="molecule type" value="Genomic_DNA"/>
</dbReference>
<dbReference type="InterPro" id="IPR029074">
    <property type="entry name" value="Imm49"/>
</dbReference>
<evidence type="ECO:0000313" key="1">
    <source>
        <dbReference type="EMBL" id="AZA62999.1"/>
    </source>
</evidence>
<dbReference type="RefSeq" id="WP_123887340.1">
    <property type="nucleotide sequence ID" value="NZ_CP033928.1"/>
</dbReference>
<proteinExistence type="predicted"/>
<name>A0A3G6NDN2_9FLAO</name>
<dbReference type="Proteomes" id="UP000269076">
    <property type="component" value="Chromosome"/>
</dbReference>